<accession>A0A5N6QVZ6</accession>
<feature type="domain" description="Disease resistance protein At4g27190-like leucine-rich repeats" evidence="6">
    <location>
        <begin position="959"/>
        <end position="1008"/>
    </location>
</feature>
<keyword evidence="8" id="KW-1185">Reference proteome</keyword>
<keyword evidence="4" id="KW-0067">ATP-binding</keyword>
<evidence type="ECO:0000259" key="5">
    <source>
        <dbReference type="Pfam" id="PF00931"/>
    </source>
</evidence>
<dbReference type="InterPro" id="IPR042197">
    <property type="entry name" value="Apaf_helical"/>
</dbReference>
<sequence length="1244" mass="141269">MKKQVEKLRLARERLQHSIDAAIRNGEAIEGVVDNWLKEVDEITELAMKVVEGEEEAKTRRSDAAACLDLKLRHQLSHKAKKIAQAMDEVLENCKFDKVSYRPAPQGRLIEAQRDDNIHVIGVWGMAGVGKSTLVREVANQAKEEKLFDDVAIANVAHSPDLTQIQREIANMLDLKFYVESSVIGRAICLRQRLTRTKDKKMILVILDDICEMGTQKNFGLKVLLEEEAWSLFKKLASDCVKDPNWGSIATEVAKECEGLPLALVTVSKALKNKELYGWKNALQLLRNPALRGLTTMQSKIYYSIELSYEHLETSRDHNMFVARVDHGGLIEWPDANALKRCEAFSFQGMRKLKVLDLTKMQLSSLPSSLRLLENLQTLCLDQCVLEDISVIGKLTNLAILSLHASEISQLPREMGFLTCLRLLNLSDCSKFEVIPPNVLSSLVALEELYMGNSFVQWEVEGLNNASLAELKHLSHLSTLNIHIPNASNLPKDLLFEKLQRYVIFVGDKWDWSDGQEEASTTLKLKLYTSFQLEGGIKMLLNRTENLYLDELKGIKSVLHGLNREGFQQLKHLYIQNNPEIKYIINLKMSVIAFPTLETFHLKNMTGLEEICHGQLPNLTSFGKLRVVKVEHCDKLKYLFSSSIAKVLSQLKELEIGECSIMVAIVMKEEGKMEDKDTASLFPQLCRLGLKHLPKLMSFLSTQKSLVIDVGEITMEGKPDFHMPILHEHVVFPNLERLEPSSIGLEDIQGNQRQASRYMGQLKYLSILECEVMEEILVTEDLGVVEETTPNVLFPLLELLVLSELPMLKRLCEGSNIKFPSLKFLWIEKCPNLKTFISKPVSLDMTTSCKELKEINAAESPHTAMQPLFNEEVAFPCLERLAIARTDTLKEIWWNQFAVDSFYKLQDLTVISCENLVNIFRSDMLERFKSLEELTVGDCGSLQEVFEVQGINAKETQVVTSKEPKPIFSFQNLRRVHVSRCRNLKSLFPAFVATCLTQLEKLVMVDCKVLEEIVAGNEAEQPIAKLVFSRVTVLHLVQLPFLRWFYPGVHTSEWPKLKNMLVAKCPRVEIFASGLSSFQDILGQSHVEIPIKQPLFLVDDEVSIFPSLEKLRIFCMADLKIIWHGQFNADSFGKPEAMKVEFCENLIDPQKTCGVTATQLKELHLLHLPQLKHVWSMDPHETFSFQSPLDSDEAMKFFKLQIHSMESPPISVEYESSYTVKAIVLSYQNSGASPEERIIEIGYC</sequence>
<dbReference type="GO" id="GO:0043531">
    <property type="term" value="F:ADP binding"/>
    <property type="evidence" value="ECO:0007669"/>
    <property type="project" value="InterPro"/>
</dbReference>
<evidence type="ECO:0000259" key="6">
    <source>
        <dbReference type="Pfam" id="PF23247"/>
    </source>
</evidence>
<evidence type="ECO:0008006" key="9">
    <source>
        <dbReference type="Google" id="ProtNLM"/>
    </source>
</evidence>
<dbReference type="InterPro" id="IPR050905">
    <property type="entry name" value="Plant_NBS-LRR"/>
</dbReference>
<dbReference type="InterPro" id="IPR027417">
    <property type="entry name" value="P-loop_NTPase"/>
</dbReference>
<dbReference type="PRINTS" id="PR00364">
    <property type="entry name" value="DISEASERSIST"/>
</dbReference>
<evidence type="ECO:0000313" key="8">
    <source>
        <dbReference type="Proteomes" id="UP000327013"/>
    </source>
</evidence>
<name>A0A5N6QVZ6_9ROSI</name>
<feature type="domain" description="Disease resistance protein At4g27190-like leucine-rich repeats" evidence="6">
    <location>
        <begin position="1155"/>
        <end position="1187"/>
    </location>
</feature>
<proteinExistence type="inferred from homology"/>
<dbReference type="EMBL" id="CM017322">
    <property type="protein sequence ID" value="KAE8010112.1"/>
    <property type="molecule type" value="Genomic_DNA"/>
</dbReference>
<dbReference type="OrthoDB" id="1747797at2759"/>
<keyword evidence="3" id="KW-0611">Plant defense</keyword>
<keyword evidence="2" id="KW-0547">Nucleotide-binding</keyword>
<evidence type="ECO:0000256" key="4">
    <source>
        <dbReference type="ARBA" id="ARBA00022840"/>
    </source>
</evidence>
<dbReference type="InterPro" id="IPR057135">
    <property type="entry name" value="At4g27190-like_LRR"/>
</dbReference>
<comment type="similarity">
    <text evidence="1">Belongs to the disease resistance NB-LRR family.</text>
</comment>
<feature type="domain" description="NB-ARC" evidence="5">
    <location>
        <begin position="114"/>
        <end position="214"/>
    </location>
</feature>
<dbReference type="SUPFAM" id="SSF52058">
    <property type="entry name" value="L domain-like"/>
    <property type="match status" value="2"/>
</dbReference>
<dbReference type="PANTHER" id="PTHR33463">
    <property type="entry name" value="NB-ARC DOMAIN-CONTAINING PROTEIN-RELATED"/>
    <property type="match status" value="1"/>
</dbReference>
<dbReference type="Pfam" id="PF23247">
    <property type="entry name" value="LRR_RPS2"/>
    <property type="match status" value="5"/>
</dbReference>
<dbReference type="AlphaFoldDB" id="A0A5N6QVZ6"/>
<feature type="domain" description="Disease resistance protein At4g27190-like leucine-rich repeats" evidence="6">
    <location>
        <begin position="755"/>
        <end position="843"/>
    </location>
</feature>
<dbReference type="GO" id="GO:0005524">
    <property type="term" value="F:ATP binding"/>
    <property type="evidence" value="ECO:0007669"/>
    <property type="project" value="UniProtKB-KW"/>
</dbReference>
<reference evidence="7 8" key="1">
    <citation type="submission" date="2019-06" db="EMBL/GenBank/DDBJ databases">
        <title>A chromosomal-level reference genome of Carpinus fangiana (Coryloideae, Betulaceae).</title>
        <authorList>
            <person name="Yang X."/>
            <person name="Wang Z."/>
            <person name="Zhang L."/>
            <person name="Hao G."/>
            <person name="Liu J."/>
            <person name="Yang Y."/>
        </authorList>
    </citation>
    <scope>NUCLEOTIDE SEQUENCE [LARGE SCALE GENOMIC DNA]</scope>
    <source>
        <strain evidence="7">Cfa_2016G</strain>
        <tissue evidence="7">Leaf</tissue>
    </source>
</reference>
<organism evidence="7 8">
    <name type="scientific">Carpinus fangiana</name>
    <dbReference type="NCBI Taxonomy" id="176857"/>
    <lineage>
        <taxon>Eukaryota</taxon>
        <taxon>Viridiplantae</taxon>
        <taxon>Streptophyta</taxon>
        <taxon>Embryophyta</taxon>
        <taxon>Tracheophyta</taxon>
        <taxon>Spermatophyta</taxon>
        <taxon>Magnoliopsida</taxon>
        <taxon>eudicotyledons</taxon>
        <taxon>Gunneridae</taxon>
        <taxon>Pentapetalae</taxon>
        <taxon>rosids</taxon>
        <taxon>fabids</taxon>
        <taxon>Fagales</taxon>
        <taxon>Betulaceae</taxon>
        <taxon>Carpinus</taxon>
    </lineage>
</organism>
<dbReference type="GO" id="GO:0006952">
    <property type="term" value="P:defense response"/>
    <property type="evidence" value="ECO:0007669"/>
    <property type="project" value="UniProtKB-KW"/>
</dbReference>
<evidence type="ECO:0000313" key="7">
    <source>
        <dbReference type="EMBL" id="KAE8010112.1"/>
    </source>
</evidence>
<dbReference type="Proteomes" id="UP000327013">
    <property type="component" value="Chromosome 2"/>
</dbReference>
<evidence type="ECO:0000256" key="3">
    <source>
        <dbReference type="ARBA" id="ARBA00022821"/>
    </source>
</evidence>
<feature type="domain" description="Disease resistance protein At4g27190-like leucine-rich repeats" evidence="6">
    <location>
        <begin position="545"/>
        <end position="659"/>
    </location>
</feature>
<dbReference type="Gene3D" id="1.10.8.430">
    <property type="entry name" value="Helical domain of apoptotic protease-activating factors"/>
    <property type="match status" value="1"/>
</dbReference>
<protein>
    <recommendedName>
        <fullName evidence="9">NB-ARC domain-containing protein</fullName>
    </recommendedName>
</protein>
<dbReference type="SUPFAM" id="SSF52540">
    <property type="entry name" value="P-loop containing nucleoside triphosphate hydrolases"/>
    <property type="match status" value="1"/>
</dbReference>
<dbReference type="InterPro" id="IPR002182">
    <property type="entry name" value="NB-ARC"/>
</dbReference>
<dbReference type="Pfam" id="PF00931">
    <property type="entry name" value="NB-ARC"/>
    <property type="match status" value="1"/>
</dbReference>
<evidence type="ECO:0000256" key="2">
    <source>
        <dbReference type="ARBA" id="ARBA00022741"/>
    </source>
</evidence>
<dbReference type="InterPro" id="IPR032675">
    <property type="entry name" value="LRR_dom_sf"/>
</dbReference>
<evidence type="ECO:0000256" key="1">
    <source>
        <dbReference type="ARBA" id="ARBA00008894"/>
    </source>
</evidence>
<dbReference type="Gene3D" id="3.80.10.10">
    <property type="entry name" value="Ribonuclease Inhibitor"/>
    <property type="match status" value="2"/>
</dbReference>
<feature type="domain" description="Disease resistance protein At4g27190-like leucine-rich repeats" evidence="6">
    <location>
        <begin position="881"/>
        <end position="957"/>
    </location>
</feature>
<gene>
    <name evidence="7" type="ORF">FH972_006505</name>
</gene>
<dbReference type="Gene3D" id="3.40.50.300">
    <property type="entry name" value="P-loop containing nucleotide triphosphate hydrolases"/>
    <property type="match status" value="1"/>
</dbReference>
<dbReference type="PANTHER" id="PTHR33463:SF215">
    <property type="entry name" value="NB-ARC DOMAIN DISEASE RESISTANCE PROTEIN"/>
    <property type="match status" value="1"/>
</dbReference>